<dbReference type="EMBL" id="CM017327">
    <property type="protein sequence ID" value="KAE8099233.1"/>
    <property type="molecule type" value="Genomic_DNA"/>
</dbReference>
<evidence type="ECO:0000256" key="1">
    <source>
        <dbReference type="ARBA" id="ARBA00010834"/>
    </source>
</evidence>
<name>A0A5N6RJL5_9ROSI</name>
<evidence type="ECO:0000256" key="4">
    <source>
        <dbReference type="SAM" id="MobiDB-lite"/>
    </source>
</evidence>
<dbReference type="GO" id="GO:0032544">
    <property type="term" value="P:plastid translation"/>
    <property type="evidence" value="ECO:0007669"/>
    <property type="project" value="TreeGrafter"/>
</dbReference>
<reference evidence="5 6" key="1">
    <citation type="submission" date="2019-06" db="EMBL/GenBank/DDBJ databases">
        <title>A chromosomal-level reference genome of Carpinus fangiana (Coryloideae, Betulaceae).</title>
        <authorList>
            <person name="Yang X."/>
            <person name="Wang Z."/>
            <person name="Zhang L."/>
            <person name="Hao G."/>
            <person name="Liu J."/>
            <person name="Yang Y."/>
        </authorList>
    </citation>
    <scope>NUCLEOTIDE SEQUENCE [LARGE SCALE GENOMIC DNA]</scope>
    <source>
        <strain evidence="5">Cfa_2016G</strain>
        <tissue evidence="5">Leaf</tissue>
    </source>
</reference>
<evidence type="ECO:0000256" key="3">
    <source>
        <dbReference type="ARBA" id="ARBA00023274"/>
    </source>
</evidence>
<dbReference type="InterPro" id="IPR030826">
    <property type="entry name" value="Ribosomal_bTHX/bTHXc/bTHXm"/>
</dbReference>
<dbReference type="AlphaFoldDB" id="A0A5N6RJL5"/>
<dbReference type="PANTHER" id="PTHR34550:SF2">
    <property type="entry name" value="SMALL RIBOSOMAL SUBUNIT PROTEIN BTHXC"/>
    <property type="match status" value="1"/>
</dbReference>
<accession>A0A5N6RJL5</accession>
<keyword evidence="6" id="KW-1185">Reference proteome</keyword>
<keyword evidence="3" id="KW-0687">Ribonucleoprotein</keyword>
<dbReference type="PANTHER" id="PTHR34550">
    <property type="entry name" value="30S RIBOSOMAL PROTEIN S31, CHLOROPLASTIC"/>
    <property type="match status" value="1"/>
</dbReference>
<comment type="similarity">
    <text evidence="1">Belongs to the bacterial ribosomal protein bTHX family.</text>
</comment>
<organism evidence="5 6">
    <name type="scientific">Carpinus fangiana</name>
    <dbReference type="NCBI Taxonomy" id="176857"/>
    <lineage>
        <taxon>Eukaryota</taxon>
        <taxon>Viridiplantae</taxon>
        <taxon>Streptophyta</taxon>
        <taxon>Embryophyta</taxon>
        <taxon>Tracheophyta</taxon>
        <taxon>Spermatophyta</taxon>
        <taxon>Magnoliopsida</taxon>
        <taxon>eudicotyledons</taxon>
        <taxon>Gunneridae</taxon>
        <taxon>Pentapetalae</taxon>
        <taxon>rosids</taxon>
        <taxon>fabids</taxon>
        <taxon>Fagales</taxon>
        <taxon>Betulaceae</taxon>
        <taxon>Carpinus</taxon>
    </lineage>
</organism>
<sequence>MASLVLGAPLMSSQSLTLSSRVSFSKSESLGTSLSSSSPSSLSISAAPSTVPSVYCGRGDRKTARGKRFNHSFGNARPRNKNKGRGPPKAPVTPAPPKKDRFEDDQIIKIDIDESF</sequence>
<dbReference type="GO" id="GO:0005840">
    <property type="term" value="C:ribosome"/>
    <property type="evidence" value="ECO:0007669"/>
    <property type="project" value="UniProtKB-KW"/>
</dbReference>
<dbReference type="OrthoDB" id="694979at2759"/>
<evidence type="ECO:0008006" key="7">
    <source>
        <dbReference type="Google" id="ProtNLM"/>
    </source>
</evidence>
<dbReference type="GO" id="GO:0009536">
    <property type="term" value="C:plastid"/>
    <property type="evidence" value="ECO:0007669"/>
    <property type="project" value="TreeGrafter"/>
</dbReference>
<protein>
    <recommendedName>
        <fullName evidence="7">30S ribosomal protein S31, chloroplastic</fullName>
    </recommendedName>
</protein>
<evidence type="ECO:0000313" key="5">
    <source>
        <dbReference type="EMBL" id="KAE8099233.1"/>
    </source>
</evidence>
<feature type="compositionally biased region" description="Basic and acidic residues" evidence="4">
    <location>
        <begin position="97"/>
        <end position="107"/>
    </location>
</feature>
<dbReference type="NCBIfam" id="TIGR04560">
    <property type="entry name" value="ribo_THX"/>
    <property type="match status" value="1"/>
</dbReference>
<gene>
    <name evidence="5" type="ORF">FH972_017230</name>
</gene>
<proteinExistence type="inferred from homology"/>
<dbReference type="GO" id="GO:1990904">
    <property type="term" value="C:ribonucleoprotein complex"/>
    <property type="evidence" value="ECO:0007669"/>
    <property type="project" value="UniProtKB-KW"/>
</dbReference>
<evidence type="ECO:0000256" key="2">
    <source>
        <dbReference type="ARBA" id="ARBA00022980"/>
    </source>
</evidence>
<dbReference type="Pfam" id="PF17067">
    <property type="entry name" value="RPS31"/>
    <property type="match status" value="1"/>
</dbReference>
<feature type="compositionally biased region" description="Low complexity" evidence="4">
    <location>
        <begin position="10"/>
        <end position="45"/>
    </location>
</feature>
<dbReference type="InterPro" id="IPR044695">
    <property type="entry name" value="Ribosomal_bTHXc/bTHXc_plant"/>
</dbReference>
<dbReference type="Proteomes" id="UP000327013">
    <property type="component" value="Chromosome 7"/>
</dbReference>
<evidence type="ECO:0000313" key="6">
    <source>
        <dbReference type="Proteomes" id="UP000327013"/>
    </source>
</evidence>
<feature type="region of interest" description="Disordered" evidence="4">
    <location>
        <begin position="1"/>
        <end position="107"/>
    </location>
</feature>
<keyword evidence="2" id="KW-0689">Ribosomal protein</keyword>